<gene>
    <name evidence="2" type="ORF">VSX56_06390</name>
</gene>
<sequence>MTPQRLHNRQSQRMAPRSMAVAKVLPQQQPQGWWILPGAALGLAAYSLAALALLRLV</sequence>
<keyword evidence="3" id="KW-1185">Reference proteome</keyword>
<reference evidence="2 3" key="2">
    <citation type="submission" date="2024-06" db="EMBL/GenBank/DDBJ databases">
        <title>Thioclava kandeliae sp. nov. from a rhizosphere soil sample of Kandelia candel in a mangrove.</title>
        <authorList>
            <person name="Mu T."/>
        </authorList>
    </citation>
    <scope>NUCLEOTIDE SEQUENCE [LARGE SCALE GENOMIC DNA]</scope>
    <source>
        <strain evidence="2 3">CPCC 100088</strain>
    </source>
</reference>
<evidence type="ECO:0000313" key="2">
    <source>
        <dbReference type="EMBL" id="MER5171403.1"/>
    </source>
</evidence>
<keyword evidence="1" id="KW-0472">Membrane</keyword>
<organism evidence="2 3">
    <name type="scientific">Thioclava kandeliae</name>
    <dbReference type="NCBI Taxonomy" id="3070818"/>
    <lineage>
        <taxon>Bacteria</taxon>
        <taxon>Pseudomonadati</taxon>
        <taxon>Pseudomonadota</taxon>
        <taxon>Alphaproteobacteria</taxon>
        <taxon>Rhodobacterales</taxon>
        <taxon>Paracoccaceae</taxon>
        <taxon>Thioclava</taxon>
    </lineage>
</organism>
<evidence type="ECO:0000256" key="1">
    <source>
        <dbReference type="SAM" id="Phobius"/>
    </source>
</evidence>
<feature type="transmembrane region" description="Helical" evidence="1">
    <location>
        <begin position="33"/>
        <end position="54"/>
    </location>
</feature>
<reference evidence="2 3" key="1">
    <citation type="submission" date="2024-01" db="EMBL/GenBank/DDBJ databases">
        <authorList>
            <person name="Deng Y."/>
            <person name="Su J."/>
        </authorList>
    </citation>
    <scope>NUCLEOTIDE SEQUENCE [LARGE SCALE GENOMIC DNA]</scope>
    <source>
        <strain evidence="2 3">CPCC 100088</strain>
    </source>
</reference>
<protein>
    <recommendedName>
        <fullName evidence="4">DUF58 domain-containing protein</fullName>
    </recommendedName>
</protein>
<accession>A0ABV1SER5</accession>
<dbReference type="EMBL" id="JAYWLC010000004">
    <property type="protein sequence ID" value="MER5171403.1"/>
    <property type="molecule type" value="Genomic_DNA"/>
</dbReference>
<proteinExistence type="predicted"/>
<evidence type="ECO:0000313" key="3">
    <source>
        <dbReference type="Proteomes" id="UP001438953"/>
    </source>
</evidence>
<dbReference type="RefSeq" id="WP_350935714.1">
    <property type="nucleotide sequence ID" value="NZ_JAYWLC010000004.1"/>
</dbReference>
<comment type="caution">
    <text evidence="2">The sequence shown here is derived from an EMBL/GenBank/DDBJ whole genome shotgun (WGS) entry which is preliminary data.</text>
</comment>
<keyword evidence="1" id="KW-1133">Transmembrane helix</keyword>
<keyword evidence="1" id="KW-0812">Transmembrane</keyword>
<dbReference type="Proteomes" id="UP001438953">
    <property type="component" value="Unassembled WGS sequence"/>
</dbReference>
<evidence type="ECO:0008006" key="4">
    <source>
        <dbReference type="Google" id="ProtNLM"/>
    </source>
</evidence>
<name>A0ABV1SER5_9RHOB</name>